<keyword evidence="5 7" id="KW-0808">Transferase</keyword>
<comment type="function">
    <text evidence="6 7">Catalyzes the reversible reaction in which hydroxymethyl group from 5,10-methylenetetrahydrofolate is transferred onto alpha-ketoisovalerate to form ketopantoate.</text>
</comment>
<dbReference type="GO" id="GO:0003864">
    <property type="term" value="F:3-methyl-2-oxobutanoate hydroxymethyltransferase activity"/>
    <property type="evidence" value="ECO:0007669"/>
    <property type="project" value="UniProtKB-UniRule"/>
</dbReference>
<protein>
    <recommendedName>
        <fullName evidence="7">3-methyl-2-oxobutanoate hydroxymethyltransferase</fullName>
        <ecNumber evidence="7">2.1.2.11</ecNumber>
    </recommendedName>
    <alternativeName>
        <fullName evidence="7">Ketopantoate hydroxymethyltransferase</fullName>
        <shortName evidence="7">KPHMT</shortName>
    </alternativeName>
</protein>
<accession>A0A1H2LK87</accession>
<evidence type="ECO:0000256" key="6">
    <source>
        <dbReference type="ARBA" id="ARBA00056497"/>
    </source>
</evidence>
<evidence type="ECO:0000256" key="2">
    <source>
        <dbReference type="ARBA" id="ARBA00008676"/>
    </source>
</evidence>
<reference evidence="12" key="1">
    <citation type="submission" date="2016-10" db="EMBL/GenBank/DDBJ databases">
        <authorList>
            <person name="Varghese N."/>
            <person name="Submissions S."/>
        </authorList>
    </citation>
    <scope>NUCLEOTIDE SEQUENCE [LARGE SCALE GENOMIC DNA]</scope>
    <source>
        <strain evidence="12">DSM 10002</strain>
    </source>
</reference>
<dbReference type="Gene3D" id="3.20.20.60">
    <property type="entry name" value="Phosphoenolpyruvate-binding domains"/>
    <property type="match status" value="1"/>
</dbReference>
<feature type="active site" description="Proton acceptor" evidence="7 8">
    <location>
        <position position="183"/>
    </location>
</feature>
<evidence type="ECO:0000256" key="7">
    <source>
        <dbReference type="HAMAP-Rule" id="MF_00156"/>
    </source>
</evidence>
<dbReference type="RefSeq" id="WP_091281785.1">
    <property type="nucleotide sequence ID" value="NZ_JABAPH010000001.1"/>
</dbReference>
<dbReference type="Pfam" id="PF02548">
    <property type="entry name" value="Pantoate_transf"/>
    <property type="match status" value="1"/>
</dbReference>
<evidence type="ECO:0000256" key="9">
    <source>
        <dbReference type="PIRSR" id="PIRSR000388-2"/>
    </source>
</evidence>
<keyword evidence="4 7" id="KW-0566">Pantothenate biosynthesis</keyword>
<dbReference type="PANTHER" id="PTHR20881">
    <property type="entry name" value="3-METHYL-2-OXOBUTANOATE HYDROXYMETHYLTRANSFERASE"/>
    <property type="match status" value="1"/>
</dbReference>
<name>A0A1H2LK87_9ACTO</name>
<dbReference type="GO" id="GO:0032259">
    <property type="term" value="P:methylation"/>
    <property type="evidence" value="ECO:0007669"/>
    <property type="project" value="UniProtKB-KW"/>
</dbReference>
<gene>
    <name evidence="7" type="primary">panB</name>
    <name evidence="11" type="ORF">SAMN04489737_1520</name>
</gene>
<comment type="catalytic activity">
    <reaction evidence="7">
        <text>(6R)-5,10-methylene-5,6,7,8-tetrahydrofolate + 3-methyl-2-oxobutanoate + H2O = 2-dehydropantoate + (6S)-5,6,7,8-tetrahydrofolate</text>
        <dbReference type="Rhea" id="RHEA:11824"/>
        <dbReference type="ChEBI" id="CHEBI:11561"/>
        <dbReference type="ChEBI" id="CHEBI:11851"/>
        <dbReference type="ChEBI" id="CHEBI:15377"/>
        <dbReference type="ChEBI" id="CHEBI:15636"/>
        <dbReference type="ChEBI" id="CHEBI:57453"/>
        <dbReference type="EC" id="2.1.2.11"/>
    </reaction>
</comment>
<comment type="subcellular location">
    <subcellularLocation>
        <location evidence="7">Cytoplasm</location>
    </subcellularLocation>
</comment>
<evidence type="ECO:0000256" key="3">
    <source>
        <dbReference type="ARBA" id="ARBA00011424"/>
    </source>
</evidence>
<sequence>MTIKRVRAHHLAQMKAEGTPITMLTSYDAITTRIFDEAGTDMLLVGDSYANVMLGYNSTTQVTIDDMVLATGAVARNAKRAFVVADLPFGAYETSPTDAIANSVKLIRAGASAVKLEGGVRMASTIRAIVNAGINVVAHVGYTPQSENALGGPRVQGRGDKAEQIRRDARAVEEAGAIAVVLELVPAPIATEITHELTIPTIGIGAGENTDGQVLVWTDMAGMTDWQPSFVKVFGEVGTALKNAAEAYNAAVRSRSFPDDDHRFNH</sequence>
<keyword evidence="11" id="KW-0489">Methyltransferase</keyword>
<evidence type="ECO:0000256" key="8">
    <source>
        <dbReference type="PIRSR" id="PIRSR000388-1"/>
    </source>
</evidence>
<feature type="binding site" evidence="7 9">
    <location>
        <begin position="47"/>
        <end position="48"/>
    </location>
    <ligand>
        <name>3-methyl-2-oxobutanoate</name>
        <dbReference type="ChEBI" id="CHEBI:11851"/>
    </ligand>
</feature>
<feature type="binding site" evidence="7 10">
    <location>
        <position position="117"/>
    </location>
    <ligand>
        <name>Mg(2+)</name>
        <dbReference type="ChEBI" id="CHEBI:18420"/>
    </ligand>
</feature>
<feature type="binding site" evidence="7 10">
    <location>
        <position position="47"/>
    </location>
    <ligand>
        <name>Mg(2+)</name>
        <dbReference type="ChEBI" id="CHEBI:18420"/>
    </ligand>
</feature>
<evidence type="ECO:0000313" key="11">
    <source>
        <dbReference type="EMBL" id="SDU81450.1"/>
    </source>
</evidence>
<comment type="pathway">
    <text evidence="1 7">Cofactor biosynthesis; (R)-pantothenate biosynthesis; (R)-pantoate from 3-methyl-2-oxobutanoate: step 1/2.</text>
</comment>
<dbReference type="AlphaFoldDB" id="A0A1H2LK87"/>
<proteinExistence type="inferred from homology"/>
<evidence type="ECO:0000256" key="10">
    <source>
        <dbReference type="PIRSR" id="PIRSR000388-3"/>
    </source>
</evidence>
<evidence type="ECO:0000256" key="5">
    <source>
        <dbReference type="ARBA" id="ARBA00022679"/>
    </source>
</evidence>
<dbReference type="Proteomes" id="UP000214355">
    <property type="component" value="Chromosome I"/>
</dbReference>
<evidence type="ECO:0000256" key="1">
    <source>
        <dbReference type="ARBA" id="ARBA00005033"/>
    </source>
</evidence>
<dbReference type="InterPro" id="IPR003700">
    <property type="entry name" value="Pantoate_hydroxy_MeTrfase"/>
</dbReference>
<dbReference type="NCBIfam" id="NF001452">
    <property type="entry name" value="PRK00311.1"/>
    <property type="match status" value="1"/>
</dbReference>
<feature type="binding site" evidence="7 9">
    <location>
        <position position="115"/>
    </location>
    <ligand>
        <name>3-methyl-2-oxobutanoate</name>
        <dbReference type="ChEBI" id="CHEBI:11851"/>
    </ligand>
</feature>
<organism evidence="11 12">
    <name type="scientific">Arcanobacterium phocae</name>
    <dbReference type="NCBI Taxonomy" id="131112"/>
    <lineage>
        <taxon>Bacteria</taxon>
        <taxon>Bacillati</taxon>
        <taxon>Actinomycetota</taxon>
        <taxon>Actinomycetes</taxon>
        <taxon>Actinomycetales</taxon>
        <taxon>Actinomycetaceae</taxon>
        <taxon>Arcanobacterium</taxon>
    </lineage>
</organism>
<dbReference type="GO" id="GO:0008168">
    <property type="term" value="F:methyltransferase activity"/>
    <property type="evidence" value="ECO:0007669"/>
    <property type="project" value="UniProtKB-KW"/>
</dbReference>
<dbReference type="InterPro" id="IPR015813">
    <property type="entry name" value="Pyrv/PenolPyrv_kinase-like_dom"/>
</dbReference>
<dbReference type="NCBIfam" id="TIGR00222">
    <property type="entry name" value="panB"/>
    <property type="match status" value="1"/>
</dbReference>
<dbReference type="EC" id="2.1.2.11" evidence="7"/>
<dbReference type="PANTHER" id="PTHR20881:SF0">
    <property type="entry name" value="3-METHYL-2-OXOBUTANOATE HYDROXYMETHYLTRANSFERASE"/>
    <property type="match status" value="1"/>
</dbReference>
<feature type="binding site" evidence="7 10">
    <location>
        <position position="86"/>
    </location>
    <ligand>
        <name>Mg(2+)</name>
        <dbReference type="ChEBI" id="CHEBI:18420"/>
    </ligand>
</feature>
<dbReference type="OrthoDB" id="9781789at2"/>
<dbReference type="PIRSF" id="PIRSF000388">
    <property type="entry name" value="Pantoate_hydroxy_MeTrfase"/>
    <property type="match status" value="1"/>
</dbReference>
<keyword evidence="7" id="KW-0963">Cytoplasm</keyword>
<dbReference type="GeneID" id="65345247"/>
<dbReference type="InterPro" id="IPR040442">
    <property type="entry name" value="Pyrv_kinase-like_dom_sf"/>
</dbReference>
<keyword evidence="7 10" id="KW-0479">Metal-binding</keyword>
<comment type="similarity">
    <text evidence="2 7">Belongs to the PanB family.</text>
</comment>
<keyword evidence="12" id="KW-1185">Reference proteome</keyword>
<dbReference type="GO" id="GO:0005737">
    <property type="term" value="C:cytoplasm"/>
    <property type="evidence" value="ECO:0007669"/>
    <property type="project" value="UniProtKB-SubCell"/>
</dbReference>
<dbReference type="EMBL" id="LT629804">
    <property type="protein sequence ID" value="SDU81450.1"/>
    <property type="molecule type" value="Genomic_DNA"/>
</dbReference>
<dbReference type="UniPathway" id="UPA00028">
    <property type="reaction ID" value="UER00003"/>
</dbReference>
<dbReference type="STRING" id="131112.SAMN04489737_1520"/>
<dbReference type="SUPFAM" id="SSF51621">
    <property type="entry name" value="Phosphoenolpyruvate/pyruvate domain"/>
    <property type="match status" value="1"/>
</dbReference>
<evidence type="ECO:0000313" key="12">
    <source>
        <dbReference type="Proteomes" id="UP000214355"/>
    </source>
</evidence>
<dbReference type="HAMAP" id="MF_00156">
    <property type="entry name" value="PanB"/>
    <property type="match status" value="1"/>
</dbReference>
<dbReference type="CDD" id="cd06557">
    <property type="entry name" value="KPHMT-like"/>
    <property type="match status" value="1"/>
</dbReference>
<feature type="binding site" evidence="7 9">
    <location>
        <position position="86"/>
    </location>
    <ligand>
        <name>3-methyl-2-oxobutanoate</name>
        <dbReference type="ChEBI" id="CHEBI:11851"/>
    </ligand>
</feature>
<evidence type="ECO:0000256" key="4">
    <source>
        <dbReference type="ARBA" id="ARBA00022655"/>
    </source>
</evidence>
<dbReference type="GO" id="GO:0015940">
    <property type="term" value="P:pantothenate biosynthetic process"/>
    <property type="evidence" value="ECO:0007669"/>
    <property type="project" value="UniProtKB-UniRule"/>
</dbReference>
<comment type="cofactor">
    <cofactor evidence="7 10">
        <name>Mg(2+)</name>
        <dbReference type="ChEBI" id="CHEBI:18420"/>
    </cofactor>
    <text evidence="7 10">Binds 1 Mg(2+) ion per subunit.</text>
</comment>
<comment type="subunit">
    <text evidence="3 7">Homodecamer; pentamer of dimers.</text>
</comment>
<dbReference type="FunFam" id="3.20.20.60:FF:000003">
    <property type="entry name" value="3-methyl-2-oxobutanoate hydroxymethyltransferase"/>
    <property type="match status" value="1"/>
</dbReference>
<keyword evidence="7 10" id="KW-0460">Magnesium</keyword>
<dbReference type="GO" id="GO:0000287">
    <property type="term" value="F:magnesium ion binding"/>
    <property type="evidence" value="ECO:0007669"/>
    <property type="project" value="TreeGrafter"/>
</dbReference>